<dbReference type="GO" id="GO:0005739">
    <property type="term" value="C:mitochondrion"/>
    <property type="evidence" value="ECO:0007669"/>
    <property type="project" value="TreeGrafter"/>
</dbReference>
<organism evidence="2 3">
    <name type="scientific">Bipolaris victoriae (strain FI3)</name>
    <name type="common">Victoria blight of oats agent</name>
    <name type="synonym">Cochliobolus victoriae</name>
    <dbReference type="NCBI Taxonomy" id="930091"/>
    <lineage>
        <taxon>Eukaryota</taxon>
        <taxon>Fungi</taxon>
        <taxon>Dikarya</taxon>
        <taxon>Ascomycota</taxon>
        <taxon>Pezizomycotina</taxon>
        <taxon>Dothideomycetes</taxon>
        <taxon>Pleosporomycetidae</taxon>
        <taxon>Pleosporales</taxon>
        <taxon>Pleosporineae</taxon>
        <taxon>Pleosporaceae</taxon>
        <taxon>Bipolaris</taxon>
    </lineage>
</organism>
<protein>
    <recommendedName>
        <fullName evidence="1">Enoyl reductase (ER) domain-containing protein</fullName>
    </recommendedName>
</protein>
<dbReference type="Pfam" id="PF13602">
    <property type="entry name" value="ADH_zinc_N_2"/>
    <property type="match status" value="1"/>
</dbReference>
<dbReference type="InterPro" id="IPR036291">
    <property type="entry name" value="NAD(P)-bd_dom_sf"/>
</dbReference>
<dbReference type="SUPFAM" id="SSF50129">
    <property type="entry name" value="GroES-like"/>
    <property type="match status" value="1"/>
</dbReference>
<dbReference type="Gene3D" id="3.90.180.10">
    <property type="entry name" value="Medium-chain alcohol dehydrogenases, catalytic domain"/>
    <property type="match status" value="1"/>
</dbReference>
<dbReference type="RefSeq" id="XP_014562473.1">
    <property type="nucleotide sequence ID" value="XM_014706987.1"/>
</dbReference>
<dbReference type="HOGENOM" id="CLU_026673_3_2_1"/>
<proteinExistence type="predicted"/>
<dbReference type="GO" id="GO:0016491">
    <property type="term" value="F:oxidoreductase activity"/>
    <property type="evidence" value="ECO:0007669"/>
    <property type="project" value="InterPro"/>
</dbReference>
<evidence type="ECO:0000259" key="1">
    <source>
        <dbReference type="SMART" id="SM00829"/>
    </source>
</evidence>
<dbReference type="GeneID" id="26249599"/>
<evidence type="ECO:0000313" key="3">
    <source>
        <dbReference type="Proteomes" id="UP000054337"/>
    </source>
</evidence>
<dbReference type="InterPro" id="IPR011032">
    <property type="entry name" value="GroES-like_sf"/>
</dbReference>
<reference evidence="2 3" key="1">
    <citation type="journal article" date="2013" name="PLoS Genet.">
        <title>Comparative genome structure, secondary metabolite, and effector coding capacity across Cochliobolus pathogens.</title>
        <authorList>
            <person name="Condon B.J."/>
            <person name="Leng Y."/>
            <person name="Wu D."/>
            <person name="Bushley K.E."/>
            <person name="Ohm R.A."/>
            <person name="Otillar R."/>
            <person name="Martin J."/>
            <person name="Schackwitz W."/>
            <person name="Grimwood J."/>
            <person name="MohdZainudin N."/>
            <person name="Xue C."/>
            <person name="Wang R."/>
            <person name="Manning V.A."/>
            <person name="Dhillon B."/>
            <person name="Tu Z.J."/>
            <person name="Steffenson B.J."/>
            <person name="Salamov A."/>
            <person name="Sun H."/>
            <person name="Lowry S."/>
            <person name="LaButti K."/>
            <person name="Han J."/>
            <person name="Copeland A."/>
            <person name="Lindquist E."/>
            <person name="Barry K."/>
            <person name="Schmutz J."/>
            <person name="Baker S.E."/>
            <person name="Ciuffetti L.M."/>
            <person name="Grigoriev I.V."/>
            <person name="Zhong S."/>
            <person name="Turgeon B.G."/>
        </authorList>
    </citation>
    <scope>NUCLEOTIDE SEQUENCE [LARGE SCALE GENOMIC DNA]</scope>
    <source>
        <strain evidence="2 3">FI3</strain>
    </source>
</reference>
<feature type="domain" description="Enoyl reductase (ER)" evidence="1">
    <location>
        <begin position="14"/>
        <end position="312"/>
    </location>
</feature>
<dbReference type="Proteomes" id="UP000054337">
    <property type="component" value="Unassembled WGS sequence"/>
</dbReference>
<dbReference type="PANTHER" id="PTHR43677">
    <property type="entry name" value="SHORT-CHAIN DEHYDROGENASE/REDUCTASE"/>
    <property type="match status" value="1"/>
</dbReference>
<accession>W7FB54</accession>
<evidence type="ECO:0000313" key="2">
    <source>
        <dbReference type="EMBL" id="EUN32992.1"/>
    </source>
</evidence>
<dbReference type="PANTHER" id="PTHR43677:SF4">
    <property type="entry name" value="QUINONE OXIDOREDUCTASE-LIKE PROTEIN 2"/>
    <property type="match status" value="1"/>
</dbReference>
<keyword evidence="3" id="KW-1185">Reference proteome</keyword>
<dbReference type="InterPro" id="IPR051397">
    <property type="entry name" value="Zn-ADH-like_protein"/>
</dbReference>
<sequence>MALPIRKVLIPTHGDPSVVTLTTTTLPPPSSSEVQLKILYSSMGGSDILMRQGIYPLQQKAPLTPGYTLIGRVHKNGARSKKFTEGTLVACLCVYDGQSTFSNQPEKYLVKVPEGVDLQQAVALVLDWSTAYGLAYRGAQITPGKRVFIHGLSGSVGYALLTFCKRQGASVYGTAAAHNHAAVREAGATPFVYTDKDWMRVMKDMGGAHVVYDALGFASWDESWSILSSDRGHLFADCKVAGQGQSAVLSVSHVVFYINRDQKTYKPELEALLEMLVRGEIRVPVRKVWGLEQVPEAHRVWAKGPGVGAVVVKVAEDEGVRLV</sequence>
<dbReference type="Pfam" id="PF08240">
    <property type="entry name" value="ADH_N"/>
    <property type="match status" value="1"/>
</dbReference>
<dbReference type="SUPFAM" id="SSF51735">
    <property type="entry name" value="NAD(P)-binding Rossmann-fold domains"/>
    <property type="match status" value="1"/>
</dbReference>
<dbReference type="InterPro" id="IPR013154">
    <property type="entry name" value="ADH-like_N"/>
</dbReference>
<dbReference type="SMART" id="SM00829">
    <property type="entry name" value="PKS_ER"/>
    <property type="match status" value="1"/>
</dbReference>
<dbReference type="InterPro" id="IPR020843">
    <property type="entry name" value="ER"/>
</dbReference>
<dbReference type="EMBL" id="KI968691">
    <property type="protein sequence ID" value="EUN32992.1"/>
    <property type="molecule type" value="Genomic_DNA"/>
</dbReference>
<dbReference type="AlphaFoldDB" id="W7FB54"/>
<dbReference type="OrthoDB" id="203908at2759"/>
<name>W7FB54_BIPV3</name>
<gene>
    <name evidence="2" type="ORF">COCVIDRAFT_10955</name>
</gene>
<dbReference type="Gene3D" id="3.40.50.720">
    <property type="entry name" value="NAD(P)-binding Rossmann-like Domain"/>
    <property type="match status" value="1"/>
</dbReference>